<evidence type="ECO:0000313" key="1">
    <source>
        <dbReference type="EMBL" id="KAG0412312.1"/>
    </source>
</evidence>
<organism evidence="1 2">
    <name type="scientific">Ixodes persulcatus</name>
    <name type="common">Taiga tick</name>
    <dbReference type="NCBI Taxonomy" id="34615"/>
    <lineage>
        <taxon>Eukaryota</taxon>
        <taxon>Metazoa</taxon>
        <taxon>Ecdysozoa</taxon>
        <taxon>Arthropoda</taxon>
        <taxon>Chelicerata</taxon>
        <taxon>Arachnida</taxon>
        <taxon>Acari</taxon>
        <taxon>Parasitiformes</taxon>
        <taxon>Ixodida</taxon>
        <taxon>Ixodoidea</taxon>
        <taxon>Ixodidae</taxon>
        <taxon>Ixodinae</taxon>
        <taxon>Ixodes</taxon>
    </lineage>
</organism>
<comment type="caution">
    <text evidence="1">The sequence shown here is derived from an EMBL/GenBank/DDBJ whole genome shotgun (WGS) entry which is preliminary data.</text>
</comment>
<sequence>MALIKEGIVNEETREGRAFLGLDLQSAFDKVKHSAIVDQVSAFGLGARSYAYIRDFLTRRTAKLWVGELDLEERELGSVKAPQGSVVSPSLFNILMIKVAKRLKEQGIEHSIYADNITLRSLSDVKEEAQDDLQKAVNTIEEELEGTGLICSPSKSEFLPSSLSNGWRTAEGGMREGSLTRLVQSFATSNLAYVVAYLNWTAAEKNKLSCMTRKVYKNALGLLARTNTDAMEALGVHNKFKEIVLAQQTAHMARLAKTKTGRAVLEKLNLSVRPPIMDANIPAETM</sequence>
<keyword evidence="2" id="KW-1185">Reference proteome</keyword>
<name>A0AC60NYS2_IXOPE</name>
<protein>
    <submittedName>
        <fullName evidence="1">Uncharacterized protein</fullName>
    </submittedName>
</protein>
<accession>A0AC60NYS2</accession>
<proteinExistence type="predicted"/>
<reference evidence="1 2" key="1">
    <citation type="journal article" date="2020" name="Cell">
        <title>Large-Scale Comparative Analyses of Tick Genomes Elucidate Their Genetic Diversity and Vector Capacities.</title>
        <authorList>
            <consortium name="Tick Genome and Microbiome Consortium (TIGMIC)"/>
            <person name="Jia N."/>
            <person name="Wang J."/>
            <person name="Shi W."/>
            <person name="Du L."/>
            <person name="Sun Y."/>
            <person name="Zhan W."/>
            <person name="Jiang J.F."/>
            <person name="Wang Q."/>
            <person name="Zhang B."/>
            <person name="Ji P."/>
            <person name="Bell-Sakyi L."/>
            <person name="Cui X.M."/>
            <person name="Yuan T.T."/>
            <person name="Jiang B.G."/>
            <person name="Yang W.F."/>
            <person name="Lam T.T."/>
            <person name="Chang Q.C."/>
            <person name="Ding S.J."/>
            <person name="Wang X.J."/>
            <person name="Zhu J.G."/>
            <person name="Ruan X.D."/>
            <person name="Zhao L."/>
            <person name="Wei J.T."/>
            <person name="Ye R.Z."/>
            <person name="Que T.C."/>
            <person name="Du C.H."/>
            <person name="Zhou Y.H."/>
            <person name="Cheng J.X."/>
            <person name="Dai P.F."/>
            <person name="Guo W.B."/>
            <person name="Han X.H."/>
            <person name="Huang E.J."/>
            <person name="Li L.F."/>
            <person name="Wei W."/>
            <person name="Gao Y.C."/>
            <person name="Liu J.Z."/>
            <person name="Shao H.Z."/>
            <person name="Wang X."/>
            <person name="Wang C.C."/>
            <person name="Yang T.C."/>
            <person name="Huo Q.B."/>
            <person name="Li W."/>
            <person name="Chen H.Y."/>
            <person name="Chen S.E."/>
            <person name="Zhou L.G."/>
            <person name="Ni X.B."/>
            <person name="Tian J.H."/>
            <person name="Sheng Y."/>
            <person name="Liu T."/>
            <person name="Pan Y.S."/>
            <person name="Xia L.Y."/>
            <person name="Li J."/>
            <person name="Zhao F."/>
            <person name="Cao W.C."/>
        </authorList>
    </citation>
    <scope>NUCLEOTIDE SEQUENCE [LARGE SCALE GENOMIC DNA]</scope>
    <source>
        <strain evidence="1">Iper-2018</strain>
    </source>
</reference>
<evidence type="ECO:0000313" key="2">
    <source>
        <dbReference type="Proteomes" id="UP000805193"/>
    </source>
</evidence>
<dbReference type="Proteomes" id="UP000805193">
    <property type="component" value="Unassembled WGS sequence"/>
</dbReference>
<gene>
    <name evidence="1" type="ORF">HPB47_010555</name>
</gene>
<dbReference type="EMBL" id="JABSTQ010011360">
    <property type="protein sequence ID" value="KAG0412312.1"/>
    <property type="molecule type" value="Genomic_DNA"/>
</dbReference>